<evidence type="ECO:0000256" key="1">
    <source>
        <dbReference type="SAM" id="MobiDB-lite"/>
    </source>
</evidence>
<feature type="compositionally biased region" description="Basic and acidic residues" evidence="1">
    <location>
        <begin position="8"/>
        <end position="17"/>
    </location>
</feature>
<feature type="region of interest" description="Disordered" evidence="1">
    <location>
        <begin position="1"/>
        <end position="63"/>
    </location>
</feature>
<dbReference type="EMBL" id="CAJZAF010000007">
    <property type="protein sequence ID" value="CAG9169761.1"/>
    <property type="molecule type" value="Genomic_DNA"/>
</dbReference>
<name>A0ABN7YAM5_9BURK</name>
<dbReference type="RefSeq" id="WP_224001219.1">
    <property type="nucleotide sequence ID" value="NZ_CAJZAF010000007.1"/>
</dbReference>
<gene>
    <name evidence="2" type="ORF">LMG23994_01650</name>
</gene>
<keyword evidence="3" id="KW-1185">Reference proteome</keyword>
<reference evidence="2 3" key="1">
    <citation type="submission" date="2021-08" db="EMBL/GenBank/DDBJ databases">
        <authorList>
            <person name="Peeters C."/>
        </authorList>
    </citation>
    <scope>NUCLEOTIDE SEQUENCE [LARGE SCALE GENOMIC DNA]</scope>
    <source>
        <strain evidence="2 3">LMG 23994</strain>
    </source>
</reference>
<sequence>MAAIRRLHTQDRARVEGNESGTTVEKPSAGASSIDALESMLGMEAPTAAVPEAPSPAVVAEAPPAKPDLEEAKAQKPQGGFLKRAQAQGARQQDTHRAALDYLNILKSLAPVFKAATIYPGHDAAPEQIGAAVRKMSQVSVGLADYIATQGDRLELDGGWARKTLHDFTAELVSTHWITTVIGKGGVVVGHSPDISVDYFVPAIRAVMDLPTALPPPADKLHLSMTGAVQLSLLKAITPIAVEVEKFATIVQARIPSASVSAENLVMEIGQFLMEQAMTHHERFVADNADVTEDDRRALLQALLNHASSVMLSAWEYCRGEVLGAIKDATTEEDAASILGQAGFTHGFPLEALKGRTKESLRRVTGASQYALTLMRQASDPANAKGA</sequence>
<accession>A0ABN7YAM5</accession>
<organism evidence="2 3">
    <name type="scientific">Cupriavidus pinatubonensis</name>
    <dbReference type="NCBI Taxonomy" id="248026"/>
    <lineage>
        <taxon>Bacteria</taxon>
        <taxon>Pseudomonadati</taxon>
        <taxon>Pseudomonadota</taxon>
        <taxon>Betaproteobacteria</taxon>
        <taxon>Burkholderiales</taxon>
        <taxon>Burkholderiaceae</taxon>
        <taxon>Cupriavidus</taxon>
    </lineage>
</organism>
<evidence type="ECO:0000313" key="2">
    <source>
        <dbReference type="EMBL" id="CAG9169761.1"/>
    </source>
</evidence>
<comment type="caution">
    <text evidence="2">The sequence shown here is derived from an EMBL/GenBank/DDBJ whole genome shotgun (WGS) entry which is preliminary data.</text>
</comment>
<feature type="compositionally biased region" description="Low complexity" evidence="1">
    <location>
        <begin position="44"/>
        <end position="63"/>
    </location>
</feature>
<protein>
    <submittedName>
        <fullName evidence="2">Uncharacterized protein</fullName>
    </submittedName>
</protein>
<dbReference type="Proteomes" id="UP000701702">
    <property type="component" value="Unassembled WGS sequence"/>
</dbReference>
<evidence type="ECO:0000313" key="3">
    <source>
        <dbReference type="Proteomes" id="UP000701702"/>
    </source>
</evidence>
<proteinExistence type="predicted"/>